<dbReference type="InterPro" id="IPR036291">
    <property type="entry name" value="NAD(P)-bd_dom_sf"/>
</dbReference>
<sequence>MQALGVNMANMGKAATSGQLASAILYLASDEASYVNGAILPVDGGWVAR</sequence>
<dbReference type="SUPFAM" id="SSF51735">
    <property type="entry name" value="NAD(P)-binding Rossmann-fold domains"/>
    <property type="match status" value="1"/>
</dbReference>
<name>A0A6J7XWC2_9ZZZZ</name>
<dbReference type="Gene3D" id="3.40.50.720">
    <property type="entry name" value="NAD(P)-binding Rossmann-like Domain"/>
    <property type="match status" value="1"/>
</dbReference>
<dbReference type="Pfam" id="PF13561">
    <property type="entry name" value="adh_short_C2"/>
    <property type="match status" value="1"/>
</dbReference>
<dbReference type="InterPro" id="IPR002347">
    <property type="entry name" value="SDR_fam"/>
</dbReference>
<proteinExistence type="predicted"/>
<evidence type="ECO:0000313" key="1">
    <source>
        <dbReference type="EMBL" id="CAB5241161.1"/>
    </source>
</evidence>
<dbReference type="AlphaFoldDB" id="A0A6J7XWC2"/>
<gene>
    <name evidence="1" type="ORF">UFOPK3554_01278</name>
</gene>
<accession>A0A6J7XWC2</accession>
<protein>
    <submittedName>
        <fullName evidence="1">Unannotated protein</fullName>
    </submittedName>
</protein>
<organism evidence="1">
    <name type="scientific">freshwater metagenome</name>
    <dbReference type="NCBI Taxonomy" id="449393"/>
    <lineage>
        <taxon>unclassified sequences</taxon>
        <taxon>metagenomes</taxon>
        <taxon>ecological metagenomes</taxon>
    </lineage>
</organism>
<reference evidence="1" key="1">
    <citation type="submission" date="2020-05" db="EMBL/GenBank/DDBJ databases">
        <authorList>
            <person name="Chiriac C."/>
            <person name="Salcher M."/>
            <person name="Ghai R."/>
            <person name="Kavagutti S V."/>
        </authorList>
    </citation>
    <scope>NUCLEOTIDE SEQUENCE</scope>
</reference>
<dbReference type="EMBL" id="CAFBSG010000030">
    <property type="protein sequence ID" value="CAB5241161.1"/>
    <property type="molecule type" value="Genomic_DNA"/>
</dbReference>